<name>A0A9C7UQT9_9RHOD</name>
<evidence type="ECO:0000256" key="1">
    <source>
        <dbReference type="SAM" id="MobiDB-lite"/>
    </source>
</evidence>
<reference evidence="2" key="1">
    <citation type="journal article" date="2022" name="Proc. Natl. Acad. Sci. U.S.A.">
        <title>Life cycle and functional genomics of the unicellular red alga Galdieria for elucidating algal and plant evolution and industrial use.</title>
        <authorList>
            <person name="Hirooka S."/>
            <person name="Itabashi T."/>
            <person name="Ichinose T.M."/>
            <person name="Onuma R."/>
            <person name="Fujiwara T."/>
            <person name="Yamashita S."/>
            <person name="Jong L.W."/>
            <person name="Tomita R."/>
            <person name="Iwane A.H."/>
            <person name="Miyagishima S.Y."/>
        </authorList>
    </citation>
    <scope>NUCLEOTIDE SEQUENCE</scope>
    <source>
        <strain evidence="2">NBRC 102759</strain>
    </source>
</reference>
<feature type="compositionally biased region" description="Low complexity" evidence="1">
    <location>
        <begin position="76"/>
        <end position="85"/>
    </location>
</feature>
<evidence type="ECO:0000313" key="2">
    <source>
        <dbReference type="EMBL" id="GJQ12309.1"/>
    </source>
</evidence>
<feature type="compositionally biased region" description="Polar residues" evidence="1">
    <location>
        <begin position="136"/>
        <end position="156"/>
    </location>
</feature>
<keyword evidence="3" id="KW-1185">Reference proteome</keyword>
<dbReference type="Proteomes" id="UP001061958">
    <property type="component" value="Unassembled WGS sequence"/>
</dbReference>
<sequence length="356" mass="40975">MYNDKRLSRARSCPTLFAVLKEQMVQGKKIRLSRGTLNYIKSKKSGKFYKSTSSSELETILEGDEGGNCTDDDALSSCSVSSSQSEPADMNDANSTSMGSVTYTLEQRIPDGLRISPRRLSQWSDSVAVQRYIPQGQKNSNGSPSATEKSPQGQSLFSVQKERNLPWSHYEKSTPQRFSCISSSLNSLNRSFLNKEGQSKKEEKQNTVLKEVQLEASNVTYSTRQNVDVIHPGQLWLPPVEWRVENMESLVWKDQHIYHKEEGGWWMERWTLYTDNRQRLGDKFGVDSDGTPWSEWWMEKELSHSKTDNSANYIQKFGQKWGRNARGERWYETWQVRNDGKVETTYRLERANSGNF</sequence>
<proteinExistence type="predicted"/>
<protein>
    <submittedName>
        <fullName evidence="2">Uncharacterized protein</fullName>
    </submittedName>
</protein>
<evidence type="ECO:0000313" key="3">
    <source>
        <dbReference type="Proteomes" id="UP001061958"/>
    </source>
</evidence>
<dbReference type="AlphaFoldDB" id="A0A9C7UQT9"/>
<feature type="compositionally biased region" description="Acidic residues" evidence="1">
    <location>
        <begin position="62"/>
        <end position="74"/>
    </location>
</feature>
<reference evidence="2" key="2">
    <citation type="submission" date="2022-01" db="EMBL/GenBank/DDBJ databases">
        <authorList>
            <person name="Hirooka S."/>
            <person name="Miyagishima S.Y."/>
        </authorList>
    </citation>
    <scope>NUCLEOTIDE SEQUENCE</scope>
    <source>
        <strain evidence="2">NBRC 102759</strain>
    </source>
</reference>
<gene>
    <name evidence="2" type="ORF">GpartN1_g4100.t1</name>
</gene>
<dbReference type="EMBL" id="BQMJ01000032">
    <property type="protein sequence ID" value="GJQ12309.1"/>
    <property type="molecule type" value="Genomic_DNA"/>
</dbReference>
<accession>A0A9C7UQT9</accession>
<feature type="region of interest" description="Disordered" evidence="1">
    <location>
        <begin position="62"/>
        <end position="97"/>
    </location>
</feature>
<feature type="region of interest" description="Disordered" evidence="1">
    <location>
        <begin position="135"/>
        <end position="156"/>
    </location>
</feature>
<dbReference type="OrthoDB" id="7755at2759"/>
<organism evidence="2 3">
    <name type="scientific">Galdieria partita</name>
    <dbReference type="NCBI Taxonomy" id="83374"/>
    <lineage>
        <taxon>Eukaryota</taxon>
        <taxon>Rhodophyta</taxon>
        <taxon>Bangiophyceae</taxon>
        <taxon>Galdieriales</taxon>
        <taxon>Galdieriaceae</taxon>
        <taxon>Galdieria</taxon>
    </lineage>
</organism>
<comment type="caution">
    <text evidence="2">The sequence shown here is derived from an EMBL/GenBank/DDBJ whole genome shotgun (WGS) entry which is preliminary data.</text>
</comment>